<dbReference type="EMBL" id="CAFBLR010000003">
    <property type="protein sequence ID" value="CAB4858369.1"/>
    <property type="molecule type" value="Genomic_DNA"/>
</dbReference>
<dbReference type="HAMAP" id="MF_00073">
    <property type="entry name" value="NusB"/>
    <property type="match status" value="1"/>
</dbReference>
<dbReference type="NCBIfam" id="TIGR01951">
    <property type="entry name" value="nusB"/>
    <property type="match status" value="1"/>
</dbReference>
<dbReference type="GO" id="GO:0031564">
    <property type="term" value="P:transcription antitermination"/>
    <property type="evidence" value="ECO:0007669"/>
    <property type="project" value="UniProtKB-KW"/>
</dbReference>
<dbReference type="GO" id="GO:0006353">
    <property type="term" value="P:DNA-templated transcription termination"/>
    <property type="evidence" value="ECO:0007669"/>
    <property type="project" value="InterPro"/>
</dbReference>
<sequence length="146" mass="16216">MPDDKVGAGARRPRPRRDDERSEARERALTILYEAHSKRIAPSEALAALVIGPDAFTSRLVLGVDAEFERFDALIREHSKNWSLERMPVLDVTILRIALFELSSEADTPTAVIINEAVELAKRFSTDDSGKFVNGMLSAIAPQLRT</sequence>
<dbReference type="GO" id="GO:0005829">
    <property type="term" value="C:cytosol"/>
    <property type="evidence" value="ECO:0007669"/>
    <property type="project" value="TreeGrafter"/>
</dbReference>
<accession>A0A6J6ZGF7</accession>
<dbReference type="PANTHER" id="PTHR11078">
    <property type="entry name" value="N UTILIZATION SUBSTANCE PROTEIN B-RELATED"/>
    <property type="match status" value="1"/>
</dbReference>
<keyword evidence="5" id="KW-0804">Transcription</keyword>
<dbReference type="InterPro" id="IPR035926">
    <property type="entry name" value="NusB-like_sf"/>
</dbReference>
<dbReference type="GO" id="GO:0003723">
    <property type="term" value="F:RNA binding"/>
    <property type="evidence" value="ECO:0007669"/>
    <property type="project" value="UniProtKB-KW"/>
</dbReference>
<feature type="region of interest" description="Disordered" evidence="6">
    <location>
        <begin position="1"/>
        <end position="23"/>
    </location>
</feature>
<dbReference type="InterPro" id="IPR011605">
    <property type="entry name" value="NusB_fam"/>
</dbReference>
<dbReference type="SUPFAM" id="SSF48013">
    <property type="entry name" value="NusB-like"/>
    <property type="match status" value="1"/>
</dbReference>
<evidence type="ECO:0000256" key="4">
    <source>
        <dbReference type="ARBA" id="ARBA00023015"/>
    </source>
</evidence>
<organism evidence="8">
    <name type="scientific">freshwater metagenome</name>
    <dbReference type="NCBI Taxonomy" id="449393"/>
    <lineage>
        <taxon>unclassified sequences</taxon>
        <taxon>metagenomes</taxon>
        <taxon>ecological metagenomes</taxon>
    </lineage>
</organism>
<evidence type="ECO:0000313" key="9">
    <source>
        <dbReference type="EMBL" id="CAB4858369.1"/>
    </source>
</evidence>
<evidence type="ECO:0000259" key="7">
    <source>
        <dbReference type="Pfam" id="PF01029"/>
    </source>
</evidence>
<dbReference type="EMBL" id="CAFAAJ010000181">
    <property type="protein sequence ID" value="CAB4819885.1"/>
    <property type="molecule type" value="Genomic_DNA"/>
</dbReference>
<dbReference type="Gene3D" id="1.10.940.10">
    <property type="entry name" value="NusB-like"/>
    <property type="match status" value="1"/>
</dbReference>
<dbReference type="PANTHER" id="PTHR11078:SF3">
    <property type="entry name" value="ANTITERMINATION NUSB DOMAIN-CONTAINING PROTEIN"/>
    <property type="match status" value="1"/>
</dbReference>
<feature type="domain" description="NusB/RsmB/TIM44" evidence="7">
    <location>
        <begin position="23"/>
        <end position="141"/>
    </location>
</feature>
<name>A0A6J6ZGF7_9ZZZZ</name>
<gene>
    <name evidence="8" type="ORF">UFOPK3001_02137</name>
    <name evidence="9" type="ORF">UFOPK3417_00082</name>
</gene>
<dbReference type="AlphaFoldDB" id="A0A6J6ZGF7"/>
<proteinExistence type="inferred from homology"/>
<keyword evidence="2" id="KW-0889">Transcription antitermination</keyword>
<evidence type="ECO:0000256" key="3">
    <source>
        <dbReference type="ARBA" id="ARBA00022884"/>
    </source>
</evidence>
<evidence type="ECO:0000256" key="2">
    <source>
        <dbReference type="ARBA" id="ARBA00022814"/>
    </source>
</evidence>
<protein>
    <submittedName>
        <fullName evidence="8">Unannotated protein</fullName>
    </submittedName>
</protein>
<comment type="similarity">
    <text evidence="1">Belongs to the NusB family.</text>
</comment>
<keyword evidence="4" id="KW-0805">Transcription regulation</keyword>
<evidence type="ECO:0000256" key="1">
    <source>
        <dbReference type="ARBA" id="ARBA00005952"/>
    </source>
</evidence>
<evidence type="ECO:0000256" key="6">
    <source>
        <dbReference type="SAM" id="MobiDB-lite"/>
    </source>
</evidence>
<dbReference type="Pfam" id="PF01029">
    <property type="entry name" value="NusB"/>
    <property type="match status" value="1"/>
</dbReference>
<keyword evidence="3" id="KW-0694">RNA-binding</keyword>
<dbReference type="InterPro" id="IPR006027">
    <property type="entry name" value="NusB_RsmB_TIM44"/>
</dbReference>
<evidence type="ECO:0000313" key="8">
    <source>
        <dbReference type="EMBL" id="CAB4819885.1"/>
    </source>
</evidence>
<evidence type="ECO:0000256" key="5">
    <source>
        <dbReference type="ARBA" id="ARBA00023163"/>
    </source>
</evidence>
<reference evidence="8" key="1">
    <citation type="submission" date="2020-05" db="EMBL/GenBank/DDBJ databases">
        <authorList>
            <person name="Chiriac C."/>
            <person name="Salcher M."/>
            <person name="Ghai R."/>
            <person name="Kavagutti S V."/>
        </authorList>
    </citation>
    <scope>NUCLEOTIDE SEQUENCE</scope>
</reference>